<sequence length="46" mass="5290">MGQPGHRFRKRNPPSSSTTIRCAGYSRSSHRQHSGIHPSHHCPLRW</sequence>
<protein>
    <submittedName>
        <fullName evidence="2">Uncharacterized protein</fullName>
    </submittedName>
</protein>
<evidence type="ECO:0000313" key="2">
    <source>
        <dbReference type="EMBL" id="EXM13033.1"/>
    </source>
</evidence>
<evidence type="ECO:0000256" key="1">
    <source>
        <dbReference type="SAM" id="MobiDB-lite"/>
    </source>
</evidence>
<accession>X0KHR5</accession>
<dbReference type="Proteomes" id="UP000030701">
    <property type="component" value="Unassembled WGS sequence"/>
</dbReference>
<reference evidence="2" key="1">
    <citation type="submission" date="2011-11" db="EMBL/GenBank/DDBJ databases">
        <title>The Genome Sequence of Fusarium oxysporum Cotton.</title>
        <authorList>
            <consortium name="The Broad Institute Genome Sequencing Platform"/>
            <person name="Ma L.-J."/>
            <person name="Gale L.R."/>
            <person name="Schwartz D.C."/>
            <person name="Zhou S."/>
            <person name="Corby-Kistler H."/>
            <person name="Young S.K."/>
            <person name="Zeng Q."/>
            <person name="Gargeya S."/>
            <person name="Fitzgerald M."/>
            <person name="Haas B."/>
            <person name="Abouelleil A."/>
            <person name="Alvarado L."/>
            <person name="Arachchi H.M."/>
            <person name="Berlin A."/>
            <person name="Brown A."/>
            <person name="Chapman S.B."/>
            <person name="Chen Z."/>
            <person name="Dunbar C."/>
            <person name="Freedman E."/>
            <person name="Gearin G."/>
            <person name="Goldberg J."/>
            <person name="Griggs A."/>
            <person name="Gujja S."/>
            <person name="Heiman D."/>
            <person name="Howarth C."/>
            <person name="Larson L."/>
            <person name="Lui A."/>
            <person name="MacDonald P.J.P."/>
            <person name="Montmayeur A."/>
            <person name="Murphy C."/>
            <person name="Neiman D."/>
            <person name="Pearson M."/>
            <person name="Priest M."/>
            <person name="Roberts A."/>
            <person name="Saif S."/>
            <person name="Shea T."/>
            <person name="Shenoy N."/>
            <person name="Sisk P."/>
            <person name="Stolte C."/>
            <person name="Sykes S."/>
            <person name="Wortman J."/>
            <person name="Nusbaum C."/>
            <person name="Birren B."/>
        </authorList>
    </citation>
    <scope>NUCLEOTIDE SEQUENCE [LARGE SCALE GENOMIC DNA]</scope>
    <source>
        <strain evidence="2">25433</strain>
    </source>
</reference>
<feature type="region of interest" description="Disordered" evidence="1">
    <location>
        <begin position="1"/>
        <end position="46"/>
    </location>
</feature>
<organism evidence="2">
    <name type="scientific">Fusarium oxysporum f. sp. vasinfectum 25433</name>
    <dbReference type="NCBI Taxonomy" id="1089449"/>
    <lineage>
        <taxon>Eukaryota</taxon>
        <taxon>Fungi</taxon>
        <taxon>Dikarya</taxon>
        <taxon>Ascomycota</taxon>
        <taxon>Pezizomycotina</taxon>
        <taxon>Sordariomycetes</taxon>
        <taxon>Hypocreomycetidae</taxon>
        <taxon>Hypocreales</taxon>
        <taxon>Nectriaceae</taxon>
        <taxon>Fusarium</taxon>
        <taxon>Fusarium oxysporum species complex</taxon>
    </lineage>
</organism>
<feature type="compositionally biased region" description="Basic residues" evidence="1">
    <location>
        <begin position="1"/>
        <end position="12"/>
    </location>
</feature>
<dbReference type="AlphaFoldDB" id="X0KHR5"/>
<reference evidence="2" key="2">
    <citation type="submission" date="2014-03" db="EMBL/GenBank/DDBJ databases">
        <title>The Genome Annotation of Fusarium oxysporum Cotton.</title>
        <authorList>
            <consortium name="The Broad Institute Genomics Platform"/>
            <person name="Ma L.-J."/>
            <person name="Corby-Kistler H."/>
            <person name="Broz K."/>
            <person name="Gale L.R."/>
            <person name="Jonkers W."/>
            <person name="O'Donnell K."/>
            <person name="Ploetz R."/>
            <person name="Steinberg C."/>
            <person name="Schwartz D.C."/>
            <person name="VanEtten H."/>
            <person name="Zhou S."/>
            <person name="Young S.K."/>
            <person name="Zeng Q."/>
            <person name="Gargeya S."/>
            <person name="Fitzgerald M."/>
            <person name="Abouelleil A."/>
            <person name="Alvarado L."/>
            <person name="Chapman S.B."/>
            <person name="Gainer-Dewar J."/>
            <person name="Goldberg J."/>
            <person name="Griggs A."/>
            <person name="Gujja S."/>
            <person name="Hansen M."/>
            <person name="Howarth C."/>
            <person name="Imamovic A."/>
            <person name="Ireland A."/>
            <person name="Larimer J."/>
            <person name="McCowan C."/>
            <person name="Murphy C."/>
            <person name="Pearson M."/>
            <person name="Poon T.W."/>
            <person name="Priest M."/>
            <person name="Roberts A."/>
            <person name="Saif S."/>
            <person name="Shea T."/>
            <person name="Sykes S."/>
            <person name="Wortman J."/>
            <person name="Nusbaum C."/>
            <person name="Birren B."/>
        </authorList>
    </citation>
    <scope>NUCLEOTIDE SEQUENCE</scope>
    <source>
        <strain evidence="2">25433</strain>
    </source>
</reference>
<name>X0KHR5_FUSOX</name>
<dbReference type="EMBL" id="KK035338">
    <property type="protein sequence ID" value="EXM13033.1"/>
    <property type="molecule type" value="Genomic_DNA"/>
</dbReference>
<proteinExistence type="predicted"/>
<gene>
    <name evidence="2" type="ORF">FOTG_18502</name>
</gene>
<feature type="compositionally biased region" description="Basic residues" evidence="1">
    <location>
        <begin position="28"/>
        <end position="46"/>
    </location>
</feature>
<dbReference type="HOGENOM" id="CLU_3191406_0_0_1"/>